<dbReference type="GO" id="GO:0016740">
    <property type="term" value="F:transferase activity"/>
    <property type="evidence" value="ECO:0007669"/>
    <property type="project" value="UniProtKB-KW"/>
</dbReference>
<dbReference type="PROSITE" id="PS51459">
    <property type="entry name" value="FIDO"/>
    <property type="match status" value="1"/>
</dbReference>
<reference evidence="5 6" key="1">
    <citation type="submission" date="2017-01" db="EMBL/GenBank/DDBJ databases">
        <title>First insights into the biology of 'candidatus Vampirococcus archaeovorus'.</title>
        <authorList>
            <person name="Kizina J."/>
            <person name="Jordan S."/>
            <person name="Stueber K."/>
            <person name="Reinhardt R."/>
            <person name="Harder J."/>
        </authorList>
    </citation>
    <scope>NUCLEOTIDE SEQUENCE [LARGE SCALE GENOMIC DNA]</scope>
    <source>
        <strain evidence="5 6">LiM</strain>
    </source>
</reference>
<keyword evidence="1" id="KW-0067">ATP-binding</keyword>
<proteinExistence type="predicted"/>
<evidence type="ECO:0000256" key="2">
    <source>
        <dbReference type="PIRSR" id="PIRSR640198-1"/>
    </source>
</evidence>
<dbReference type="SUPFAM" id="SSF140931">
    <property type="entry name" value="Fic-like"/>
    <property type="match status" value="1"/>
</dbReference>
<gene>
    <name evidence="5" type="ORF">BU251_01735</name>
</gene>
<keyword evidence="1" id="KW-0547">Nucleotide-binding</keyword>
<evidence type="ECO:0000256" key="1">
    <source>
        <dbReference type="PIRSR" id="PIRSR038925-1"/>
    </source>
</evidence>
<feature type="binding site" evidence="1">
    <location>
        <position position="252"/>
    </location>
    <ligand>
        <name>ATP</name>
        <dbReference type="ChEBI" id="CHEBI:30616"/>
    </ligand>
</feature>
<accession>A0A410P307</accession>
<dbReference type="PIRSF" id="PIRSF038925">
    <property type="entry name" value="AMP-prot_trans"/>
    <property type="match status" value="1"/>
</dbReference>
<keyword evidence="5" id="KW-0808">Transferase</keyword>
<name>A0A410P307_VELA1</name>
<evidence type="ECO:0000259" key="4">
    <source>
        <dbReference type="PROSITE" id="PS51459"/>
    </source>
</evidence>
<dbReference type="Proteomes" id="UP000287243">
    <property type="component" value="Chromosome"/>
</dbReference>
<sequence>MNRSGRYIAQLQGDAEYKAFVPNPLPFEIRLDGVLQTLLSKADLALGRLDGISEVLPDVDFFIFMYTRKEATLSSQVEGTQATFSDVLKAEARIEDAEIHKDVDEILNYIKALNYGLKKMEEIPLSLRLIREIHATLLKGVRGESRCPGEFRRSQNWLGGVTIRTARFVPAPAHEVMALLGNLEKFFHDVTALPILIKIGMIHAQFENIHPFLDGNGRVGRLLITFYLCQQGVLKKPLLYLSEFFKSHRQEYYDRLDAVHEKDDIESWLNFFVEGVAITADKAVETTRKILQLRERDLHRVMGLGKSSAKGKILLDFLYKAPLIQIKTVERVAGLKNPNALALVAKLARLGILKEITGQKRNRVFSYKDYIDLFK</sequence>
<dbReference type="PANTHER" id="PTHR13504">
    <property type="entry name" value="FIDO DOMAIN-CONTAINING PROTEIN DDB_G0283145"/>
    <property type="match status" value="1"/>
</dbReference>
<feature type="binding site" evidence="1">
    <location>
        <position position="78"/>
    </location>
    <ligand>
        <name>ATP</name>
        <dbReference type="ChEBI" id="CHEBI:30616"/>
    </ligand>
</feature>
<dbReference type="KEGG" id="vai:BU251_01735"/>
<evidence type="ECO:0000256" key="3">
    <source>
        <dbReference type="PIRSR" id="PIRSR640198-2"/>
    </source>
</evidence>
<feature type="binding site" evidence="1">
    <location>
        <position position="210"/>
    </location>
    <ligand>
        <name>ATP</name>
        <dbReference type="ChEBI" id="CHEBI:30616"/>
    </ligand>
</feature>
<feature type="binding site" evidence="3">
    <location>
        <begin position="214"/>
        <end position="221"/>
    </location>
    <ligand>
        <name>ATP</name>
        <dbReference type="ChEBI" id="CHEBI:30616"/>
    </ligand>
</feature>
<dbReference type="InterPro" id="IPR040198">
    <property type="entry name" value="Fido_containing"/>
</dbReference>
<dbReference type="Pfam" id="PF02661">
    <property type="entry name" value="Fic"/>
    <property type="match status" value="1"/>
</dbReference>
<dbReference type="RefSeq" id="WP_128699175.1">
    <property type="nucleotide sequence ID" value="NZ_CP019384.1"/>
</dbReference>
<dbReference type="InterPro" id="IPR003812">
    <property type="entry name" value="Fido"/>
</dbReference>
<dbReference type="InterPro" id="IPR025758">
    <property type="entry name" value="Fic/DOC_N"/>
</dbReference>
<dbReference type="InterPro" id="IPR036597">
    <property type="entry name" value="Fido-like_dom_sf"/>
</dbReference>
<keyword evidence="6" id="KW-1185">Reference proteome</keyword>
<dbReference type="InterPro" id="IPR026287">
    <property type="entry name" value="SoFic-like"/>
</dbReference>
<protein>
    <submittedName>
        <fullName evidence="5">Adenosine monophosphate-protein transferase SoFic</fullName>
    </submittedName>
</protein>
<dbReference type="EMBL" id="CP019384">
    <property type="protein sequence ID" value="QAT16536.1"/>
    <property type="molecule type" value="Genomic_DNA"/>
</dbReference>
<feature type="binding site" evidence="3">
    <location>
        <begin position="252"/>
        <end position="253"/>
    </location>
    <ligand>
        <name>ATP</name>
        <dbReference type="ChEBI" id="CHEBI:30616"/>
    </ligand>
</feature>
<organism evidence="5 6">
    <name type="scientific">Velamenicoccus archaeovorus</name>
    <dbReference type="NCBI Taxonomy" id="1930593"/>
    <lineage>
        <taxon>Bacteria</taxon>
        <taxon>Pseudomonadati</taxon>
        <taxon>Candidatus Omnitrophota</taxon>
        <taxon>Candidatus Velamenicoccus</taxon>
    </lineage>
</organism>
<dbReference type="OrthoDB" id="9807853at2"/>
<feature type="binding site" evidence="1">
    <location>
        <begin position="215"/>
        <end position="221"/>
    </location>
    <ligand>
        <name>ATP</name>
        <dbReference type="ChEBI" id="CHEBI:30616"/>
    </ligand>
</feature>
<evidence type="ECO:0000313" key="5">
    <source>
        <dbReference type="EMBL" id="QAT16536.1"/>
    </source>
</evidence>
<dbReference type="Gene3D" id="1.10.3290.10">
    <property type="entry name" value="Fido-like domain"/>
    <property type="match status" value="1"/>
</dbReference>
<dbReference type="GO" id="GO:0005524">
    <property type="term" value="F:ATP binding"/>
    <property type="evidence" value="ECO:0007669"/>
    <property type="project" value="UniProtKB-KW"/>
</dbReference>
<feature type="domain" description="Fido" evidence="4">
    <location>
        <begin position="125"/>
        <end position="274"/>
    </location>
</feature>
<evidence type="ECO:0000313" key="6">
    <source>
        <dbReference type="Proteomes" id="UP000287243"/>
    </source>
</evidence>
<feature type="active site" evidence="2">
    <location>
        <position position="210"/>
    </location>
</feature>
<dbReference type="AlphaFoldDB" id="A0A410P307"/>
<dbReference type="Pfam" id="PF13784">
    <property type="entry name" value="Fic_N"/>
    <property type="match status" value="1"/>
</dbReference>
<dbReference type="PANTHER" id="PTHR13504:SF38">
    <property type="entry name" value="FIDO DOMAIN-CONTAINING PROTEIN"/>
    <property type="match status" value="1"/>
</dbReference>